<dbReference type="GO" id="GO:0005737">
    <property type="term" value="C:cytoplasm"/>
    <property type="evidence" value="ECO:0007669"/>
    <property type="project" value="TreeGrafter"/>
</dbReference>
<dbReference type="AlphaFoldDB" id="A0A2G6E3L3"/>
<gene>
    <name evidence="2" type="ORF">CSB45_11060</name>
</gene>
<dbReference type="SUPFAM" id="SSF51569">
    <property type="entry name" value="Aldolase"/>
    <property type="match status" value="1"/>
</dbReference>
<dbReference type="InterPro" id="IPR000891">
    <property type="entry name" value="PYR_CT"/>
</dbReference>
<evidence type="ECO:0000313" key="3">
    <source>
        <dbReference type="Proteomes" id="UP000229740"/>
    </source>
</evidence>
<sequence>MALKKIKFMDTSFRDGFQSVFGARVITEDFLPALEASVEAGIDHFESGGGARFQSLFFYCNESAFDMMDKFRATAGPDVNLQTLARGINVVGLAQQPKDIINMHARLFKKHGVTTIRNFDALNDMHNLDYSGRCIKEAGLKHQVAVTLMGLPPDTPSKGAHTPEFYIEKIQEIQERGIPYDSLVFKDASGTCTPRVVYETIKKTRDIVGKETIIWFHTHDTAGLGLSCIVAAIEAGADGTDLAKSPVSGGTCQPDILGLWHALKHSDYTLDIDYEKVLKAEVVFNECMEKYMMPPEAKQVSPNIVLSPMPGGALTANTLMMRDTNTLHLYPQVIHEMAEVVARGGFGTSVTPVSQFYFQQAFMNVVQGQWKKMTDGYGNMVLGYFGKTPRTPDPEIVKIAAEQLGKEPFEGDPMDVLEPGIPAATKVLEENALDVSDENIFIAATCKEKGLTFLKGEAAVSVYYKEDKKDAAPRADAPGPAAKTLSASKDFVVTINGQSYQVGISPAV</sequence>
<evidence type="ECO:0000259" key="1">
    <source>
        <dbReference type="PROSITE" id="PS50991"/>
    </source>
</evidence>
<dbReference type="Gene3D" id="3.20.20.70">
    <property type="entry name" value="Aldolase class I"/>
    <property type="match status" value="1"/>
</dbReference>
<protein>
    <submittedName>
        <fullName evidence="2">Biotin attachment protein</fullName>
    </submittedName>
</protein>
<evidence type="ECO:0000313" key="2">
    <source>
        <dbReference type="EMBL" id="PID56557.1"/>
    </source>
</evidence>
<proteinExistence type="predicted"/>
<accession>A0A2G6E3L3</accession>
<feature type="domain" description="Pyruvate carboxyltransferase" evidence="1">
    <location>
        <begin position="6"/>
        <end position="278"/>
    </location>
</feature>
<dbReference type="CDD" id="cd07937">
    <property type="entry name" value="DRE_TIM_PC_TC_5S"/>
    <property type="match status" value="1"/>
</dbReference>
<dbReference type="Pfam" id="PF02436">
    <property type="entry name" value="PYC_OADA"/>
    <property type="match status" value="1"/>
</dbReference>
<dbReference type="Proteomes" id="UP000229740">
    <property type="component" value="Unassembled WGS sequence"/>
</dbReference>
<dbReference type="InterPro" id="IPR003379">
    <property type="entry name" value="Carboxylase_cons_dom"/>
</dbReference>
<name>A0A2G6E3L3_9BACT</name>
<dbReference type="PANTHER" id="PTHR43778:SF2">
    <property type="entry name" value="PYRUVATE CARBOXYLASE, MITOCHONDRIAL"/>
    <property type="match status" value="1"/>
</dbReference>
<dbReference type="GO" id="GO:0006094">
    <property type="term" value="P:gluconeogenesis"/>
    <property type="evidence" value="ECO:0007669"/>
    <property type="project" value="TreeGrafter"/>
</dbReference>
<dbReference type="SUPFAM" id="SSF89000">
    <property type="entry name" value="post-HMGL domain-like"/>
    <property type="match status" value="1"/>
</dbReference>
<organism evidence="2 3">
    <name type="scientific">candidate division KSB3 bacterium</name>
    <dbReference type="NCBI Taxonomy" id="2044937"/>
    <lineage>
        <taxon>Bacteria</taxon>
        <taxon>candidate division KSB3</taxon>
    </lineage>
</organism>
<dbReference type="InterPro" id="IPR013785">
    <property type="entry name" value="Aldolase_TIM"/>
</dbReference>
<dbReference type="PROSITE" id="PS50991">
    <property type="entry name" value="PYR_CT"/>
    <property type="match status" value="1"/>
</dbReference>
<dbReference type="PANTHER" id="PTHR43778">
    <property type="entry name" value="PYRUVATE CARBOXYLASE"/>
    <property type="match status" value="1"/>
</dbReference>
<dbReference type="GO" id="GO:0004736">
    <property type="term" value="F:pyruvate carboxylase activity"/>
    <property type="evidence" value="ECO:0007669"/>
    <property type="project" value="TreeGrafter"/>
</dbReference>
<dbReference type="EMBL" id="PDPS01000033">
    <property type="protein sequence ID" value="PID56557.1"/>
    <property type="molecule type" value="Genomic_DNA"/>
</dbReference>
<comment type="caution">
    <text evidence="2">The sequence shown here is derived from an EMBL/GenBank/DDBJ whole genome shotgun (WGS) entry which is preliminary data.</text>
</comment>
<dbReference type="InterPro" id="IPR055268">
    <property type="entry name" value="PCB-like"/>
</dbReference>
<reference evidence="2 3" key="1">
    <citation type="submission" date="2017-10" db="EMBL/GenBank/DDBJ databases">
        <title>Novel microbial diversity and functional potential in the marine mammal oral microbiome.</title>
        <authorList>
            <person name="Dudek N.K."/>
            <person name="Sun C.L."/>
            <person name="Burstein D."/>
            <person name="Kantor R.S."/>
            <person name="Aliaga Goltsman D.S."/>
            <person name="Bik E.M."/>
            <person name="Thomas B.C."/>
            <person name="Banfield J.F."/>
            <person name="Relman D.A."/>
        </authorList>
    </citation>
    <scope>NUCLEOTIDE SEQUENCE [LARGE SCALE GENOMIC DNA]</scope>
    <source>
        <strain evidence="2">DOLZORAL124_49_17</strain>
    </source>
</reference>